<evidence type="ECO:0000256" key="2">
    <source>
        <dbReference type="ARBA" id="ARBA00022692"/>
    </source>
</evidence>
<gene>
    <name evidence="8" type="ORF">WN51_08790</name>
</gene>
<keyword evidence="2 6" id="KW-0812">Transmembrane</keyword>
<dbReference type="OrthoDB" id="10003563at2759"/>
<dbReference type="InterPro" id="IPR007667">
    <property type="entry name" value="Hypoxia_induced_domain"/>
</dbReference>
<protein>
    <submittedName>
        <fullName evidence="8">HIG1 domain family member 1C</fullName>
    </submittedName>
</protein>
<keyword evidence="4" id="KW-0496">Mitochondrion</keyword>
<reference evidence="8 9" key="1">
    <citation type="submission" date="2015-07" db="EMBL/GenBank/DDBJ databases">
        <title>The genome of Melipona quadrifasciata.</title>
        <authorList>
            <person name="Pan H."/>
            <person name="Kapheim K."/>
        </authorList>
    </citation>
    <scope>NUCLEOTIDE SEQUENCE [LARGE SCALE GENOMIC DNA]</scope>
    <source>
        <strain evidence="8">0111107301</strain>
        <tissue evidence="8">Whole body</tissue>
    </source>
</reference>
<name>A0A0M8ZQZ1_9HYME</name>
<keyword evidence="5 6" id="KW-0472">Membrane</keyword>
<dbReference type="AlphaFoldDB" id="A0A0M8ZQZ1"/>
<dbReference type="GO" id="GO:0097250">
    <property type="term" value="P:mitochondrial respirasome assembly"/>
    <property type="evidence" value="ECO:0007669"/>
    <property type="project" value="TreeGrafter"/>
</dbReference>
<dbReference type="EMBL" id="KQ435987">
    <property type="protein sequence ID" value="KOX67729.1"/>
    <property type="molecule type" value="Genomic_DNA"/>
</dbReference>
<feature type="transmembrane region" description="Helical" evidence="6">
    <location>
        <begin position="78"/>
        <end position="97"/>
    </location>
</feature>
<dbReference type="Pfam" id="PF04588">
    <property type="entry name" value="HIG_1_N"/>
    <property type="match status" value="1"/>
</dbReference>
<feature type="domain" description="HIG1" evidence="7">
    <location>
        <begin position="14"/>
        <end position="106"/>
    </location>
</feature>
<evidence type="ECO:0000256" key="6">
    <source>
        <dbReference type="SAM" id="Phobius"/>
    </source>
</evidence>
<sequence>MNDSTWKITEKIEIPEEAVEMIVLENEKSLSDRIYSVVKRSPFGIAGLVGFSTICGIGMYKWKTRTVSPSIFLTQLRVIAQGTAVGIISLGMLYGMYNDYIKKKKKE</sequence>
<dbReference type="InterPro" id="IPR050355">
    <property type="entry name" value="RCF1"/>
</dbReference>
<evidence type="ECO:0000256" key="1">
    <source>
        <dbReference type="ARBA" id="ARBA00004325"/>
    </source>
</evidence>
<keyword evidence="9" id="KW-1185">Reference proteome</keyword>
<evidence type="ECO:0000313" key="9">
    <source>
        <dbReference type="Proteomes" id="UP000053105"/>
    </source>
</evidence>
<comment type="subcellular location">
    <subcellularLocation>
        <location evidence="1">Mitochondrion membrane</location>
    </subcellularLocation>
</comment>
<organism evidence="8 9">
    <name type="scientific">Melipona quadrifasciata</name>
    <dbReference type="NCBI Taxonomy" id="166423"/>
    <lineage>
        <taxon>Eukaryota</taxon>
        <taxon>Metazoa</taxon>
        <taxon>Ecdysozoa</taxon>
        <taxon>Arthropoda</taxon>
        <taxon>Hexapoda</taxon>
        <taxon>Insecta</taxon>
        <taxon>Pterygota</taxon>
        <taxon>Neoptera</taxon>
        <taxon>Endopterygota</taxon>
        <taxon>Hymenoptera</taxon>
        <taxon>Apocrita</taxon>
        <taxon>Aculeata</taxon>
        <taxon>Apoidea</taxon>
        <taxon>Anthophila</taxon>
        <taxon>Apidae</taxon>
        <taxon>Melipona</taxon>
    </lineage>
</organism>
<evidence type="ECO:0000256" key="3">
    <source>
        <dbReference type="ARBA" id="ARBA00022989"/>
    </source>
</evidence>
<dbReference type="Proteomes" id="UP000053105">
    <property type="component" value="Unassembled WGS sequence"/>
</dbReference>
<keyword evidence="3 6" id="KW-1133">Transmembrane helix</keyword>
<evidence type="ECO:0000259" key="7">
    <source>
        <dbReference type="PROSITE" id="PS51503"/>
    </source>
</evidence>
<dbReference type="STRING" id="166423.A0A0M8ZQZ1"/>
<dbReference type="Gene3D" id="6.10.140.1320">
    <property type="match status" value="1"/>
</dbReference>
<accession>A0A0M8ZQZ1</accession>
<dbReference type="PANTHER" id="PTHR12297">
    <property type="entry name" value="HYPOXIA-INDUCBILE GENE 1 HIG1 -RELATED"/>
    <property type="match status" value="1"/>
</dbReference>
<dbReference type="GO" id="GO:0031966">
    <property type="term" value="C:mitochondrial membrane"/>
    <property type="evidence" value="ECO:0007669"/>
    <property type="project" value="UniProtKB-SubCell"/>
</dbReference>
<dbReference type="PANTHER" id="PTHR12297:SF3">
    <property type="entry name" value="HIG1 DOMAIN FAMILY MEMBER 1A"/>
    <property type="match status" value="1"/>
</dbReference>
<evidence type="ECO:0000256" key="5">
    <source>
        <dbReference type="ARBA" id="ARBA00023136"/>
    </source>
</evidence>
<dbReference type="PROSITE" id="PS51503">
    <property type="entry name" value="HIG1"/>
    <property type="match status" value="1"/>
</dbReference>
<evidence type="ECO:0000256" key="4">
    <source>
        <dbReference type="ARBA" id="ARBA00023128"/>
    </source>
</evidence>
<evidence type="ECO:0000313" key="8">
    <source>
        <dbReference type="EMBL" id="KOX67729.1"/>
    </source>
</evidence>
<feature type="transmembrane region" description="Helical" evidence="6">
    <location>
        <begin position="43"/>
        <end position="62"/>
    </location>
</feature>
<proteinExistence type="predicted"/>